<dbReference type="PANTHER" id="PTHR45863:SF15">
    <property type="entry name" value="SERINE_THREONINE-PROTEIN KINASE BSK2"/>
    <property type="match status" value="1"/>
</dbReference>
<organism evidence="1 2">
    <name type="scientific">Spinacia oleracea</name>
    <name type="common">Spinach</name>
    <dbReference type="NCBI Taxonomy" id="3562"/>
    <lineage>
        <taxon>Eukaryota</taxon>
        <taxon>Viridiplantae</taxon>
        <taxon>Streptophyta</taxon>
        <taxon>Embryophyta</taxon>
        <taxon>Tracheophyta</taxon>
        <taxon>Spermatophyta</taxon>
        <taxon>Magnoliopsida</taxon>
        <taxon>eudicotyledons</taxon>
        <taxon>Gunneridae</taxon>
        <taxon>Pentapetalae</taxon>
        <taxon>Caryophyllales</taxon>
        <taxon>Chenopodiaceae</taxon>
        <taxon>Chenopodioideae</taxon>
        <taxon>Anserineae</taxon>
        <taxon>Spinacia</taxon>
    </lineage>
</organism>
<evidence type="ECO:0000313" key="1">
    <source>
        <dbReference type="Proteomes" id="UP000813463"/>
    </source>
</evidence>
<dbReference type="PANTHER" id="PTHR45863">
    <property type="entry name" value="SERINE/THREONINE-PROTEIN KINASE BSK5"/>
    <property type="match status" value="1"/>
</dbReference>
<reference evidence="1" key="1">
    <citation type="journal article" date="2021" name="Nat. Commun.">
        <title>Genomic analyses provide insights into spinach domestication and the genetic basis of agronomic traits.</title>
        <authorList>
            <person name="Cai X."/>
            <person name="Sun X."/>
            <person name="Xu C."/>
            <person name="Sun H."/>
            <person name="Wang X."/>
            <person name="Ge C."/>
            <person name="Zhang Z."/>
            <person name="Wang Q."/>
            <person name="Fei Z."/>
            <person name="Jiao C."/>
            <person name="Wang Q."/>
        </authorList>
    </citation>
    <scope>NUCLEOTIDE SEQUENCE [LARGE SCALE GENOMIC DNA]</scope>
    <source>
        <strain evidence="1">cv. Varoflay</strain>
    </source>
</reference>
<evidence type="ECO:0000313" key="2">
    <source>
        <dbReference type="RefSeq" id="XP_056685135.1"/>
    </source>
</evidence>
<dbReference type="RefSeq" id="XP_056685135.1">
    <property type="nucleotide sequence ID" value="XM_056829157.1"/>
</dbReference>
<proteinExistence type="predicted"/>
<keyword evidence="2" id="KW-0418">Kinase</keyword>
<dbReference type="GO" id="GO:0016301">
    <property type="term" value="F:kinase activity"/>
    <property type="evidence" value="ECO:0007669"/>
    <property type="project" value="UniProtKB-KW"/>
</dbReference>
<dbReference type="InterPro" id="IPR045845">
    <property type="entry name" value="BSK"/>
</dbReference>
<sequence length="117" mass="12909">MSPKYFSHSPSHPPPPLAAESVWATSTTTTASSVVYMKSHQPYPPLPLPSQALGIIMGKISLVLMDSSLEGKYVDEDDAIMIELASKCLQYEARDRPDIKFLFTALDPLQKEENIGE</sequence>
<keyword evidence="1" id="KW-1185">Reference proteome</keyword>
<dbReference type="GeneID" id="130461176"/>
<accession>A0ABM3QP55</accession>
<reference evidence="2" key="2">
    <citation type="submission" date="2025-08" db="UniProtKB">
        <authorList>
            <consortium name="RefSeq"/>
        </authorList>
    </citation>
    <scope>IDENTIFICATION</scope>
    <source>
        <tissue evidence="2">Leaf</tissue>
    </source>
</reference>
<keyword evidence="2" id="KW-0808">Transferase</keyword>
<name>A0ABM3QP55_SPIOL</name>
<protein>
    <submittedName>
        <fullName evidence="2">Serine/threonine-protein kinase BSK2</fullName>
    </submittedName>
</protein>
<dbReference type="Proteomes" id="UP000813463">
    <property type="component" value="Chromosome 5"/>
</dbReference>
<gene>
    <name evidence="2" type="primary">LOC130461176</name>
</gene>